<sequence length="331" mass="37458">MKKKTRSVHFYEMGVNTLPADNVKIEPTQADFASVLAMLQHFLKKEELFGAKASAVELVDFGYVNGNLFMLLNKVNPDLPEIGFYKTSTGSRRRPEKDDDESREQSAHIMVEPRGSSNLARVKITTGAGISAHKAKSILQNIFDKNKNVPKLKNHRKRNWPTNSEDARGQKREYYVDYKFSIGAEPSELLQDILDKQSVVQLDLVDPSDFSFDGTDIHISKRTFTIEGDIPVTIAGIREVLAAIKNSTHKLDVSQLRITYEEDESEETYESRKKEGKLGADFRRKEKKVKTVNASELEKAFTRSDRIHLVSDHPETQSKLSQEIMDALAAL</sequence>
<accession>A0A1G6S660</accession>
<name>A0A1G6S660_9BURK</name>
<dbReference type="Proteomes" id="UP000198781">
    <property type="component" value="Unassembled WGS sequence"/>
</dbReference>
<evidence type="ECO:0000256" key="1">
    <source>
        <dbReference type="SAM" id="MobiDB-lite"/>
    </source>
</evidence>
<proteinExistence type="predicted"/>
<keyword evidence="3" id="KW-1185">Reference proteome</keyword>
<dbReference type="EMBL" id="FMZC01000004">
    <property type="protein sequence ID" value="SDD11627.1"/>
    <property type="molecule type" value="Genomic_DNA"/>
</dbReference>
<feature type="region of interest" description="Disordered" evidence="1">
    <location>
        <begin position="84"/>
        <end position="107"/>
    </location>
</feature>
<dbReference type="RefSeq" id="WP_139160356.1">
    <property type="nucleotide sequence ID" value="NZ_FMZC01000004.1"/>
</dbReference>
<gene>
    <name evidence="2" type="ORF">SAMN05192589_104336</name>
</gene>
<evidence type="ECO:0000313" key="3">
    <source>
        <dbReference type="Proteomes" id="UP000198781"/>
    </source>
</evidence>
<organism evidence="2 3">
    <name type="scientific">Paracidovorax valerianellae</name>
    <dbReference type="NCBI Taxonomy" id="187868"/>
    <lineage>
        <taxon>Bacteria</taxon>
        <taxon>Pseudomonadati</taxon>
        <taxon>Pseudomonadota</taxon>
        <taxon>Betaproteobacteria</taxon>
        <taxon>Burkholderiales</taxon>
        <taxon>Comamonadaceae</taxon>
        <taxon>Paracidovorax</taxon>
    </lineage>
</organism>
<dbReference type="AlphaFoldDB" id="A0A1G6S660"/>
<protein>
    <submittedName>
        <fullName evidence="2">Uncharacterized protein</fullName>
    </submittedName>
</protein>
<reference evidence="2 3" key="1">
    <citation type="submission" date="2016-10" db="EMBL/GenBank/DDBJ databases">
        <authorList>
            <person name="de Groot N.N."/>
        </authorList>
    </citation>
    <scope>NUCLEOTIDE SEQUENCE [LARGE SCALE GENOMIC DNA]</scope>
    <source>
        <strain evidence="2 3">DSM 16619</strain>
    </source>
</reference>
<evidence type="ECO:0000313" key="2">
    <source>
        <dbReference type="EMBL" id="SDD11627.1"/>
    </source>
</evidence>